<dbReference type="EMBL" id="CAJHJT010000012">
    <property type="protein sequence ID" value="CAD6999365.1"/>
    <property type="molecule type" value="Genomic_DNA"/>
</dbReference>
<reference evidence="1" key="1">
    <citation type="submission" date="2020-11" db="EMBL/GenBank/DDBJ databases">
        <authorList>
            <person name="Whitehead M."/>
        </authorList>
    </citation>
    <scope>NUCLEOTIDE SEQUENCE</scope>
    <source>
        <strain evidence="1">EGII</strain>
    </source>
</reference>
<proteinExistence type="predicted"/>
<accession>A0A811UNH7</accession>
<dbReference type="AlphaFoldDB" id="A0A811UNH7"/>
<gene>
    <name evidence="1" type="ORF">CCAP1982_LOCUS7892</name>
</gene>
<protein>
    <submittedName>
        <fullName evidence="1">(Mediterranean fruit fly) hypothetical protein</fullName>
    </submittedName>
</protein>
<organism evidence="1 2">
    <name type="scientific">Ceratitis capitata</name>
    <name type="common">Mediterranean fruit fly</name>
    <name type="synonym">Tephritis capitata</name>
    <dbReference type="NCBI Taxonomy" id="7213"/>
    <lineage>
        <taxon>Eukaryota</taxon>
        <taxon>Metazoa</taxon>
        <taxon>Ecdysozoa</taxon>
        <taxon>Arthropoda</taxon>
        <taxon>Hexapoda</taxon>
        <taxon>Insecta</taxon>
        <taxon>Pterygota</taxon>
        <taxon>Neoptera</taxon>
        <taxon>Endopterygota</taxon>
        <taxon>Diptera</taxon>
        <taxon>Brachycera</taxon>
        <taxon>Muscomorpha</taxon>
        <taxon>Tephritoidea</taxon>
        <taxon>Tephritidae</taxon>
        <taxon>Ceratitis</taxon>
        <taxon>Ceratitis</taxon>
    </lineage>
</organism>
<dbReference type="Proteomes" id="UP000606786">
    <property type="component" value="Unassembled WGS sequence"/>
</dbReference>
<comment type="caution">
    <text evidence="1">The sequence shown here is derived from an EMBL/GenBank/DDBJ whole genome shotgun (WGS) entry which is preliminary data.</text>
</comment>
<name>A0A811UNH7_CERCA</name>
<evidence type="ECO:0000313" key="1">
    <source>
        <dbReference type="EMBL" id="CAD6999365.1"/>
    </source>
</evidence>
<sequence length="69" mass="8067">MPPSFFAAFATTKTLFTECPQQHISSISIIVILFCPNENKCSQFRRKVWLDDLKSCKWWREKDLSAVNN</sequence>
<evidence type="ECO:0000313" key="2">
    <source>
        <dbReference type="Proteomes" id="UP000606786"/>
    </source>
</evidence>
<keyword evidence="2" id="KW-1185">Reference proteome</keyword>